<evidence type="ECO:0000256" key="1">
    <source>
        <dbReference type="ARBA" id="ARBA00009176"/>
    </source>
</evidence>
<name>A0AA35XKU4_GEOBA</name>
<comment type="similarity">
    <text evidence="1">Belongs to the IUNH family.</text>
</comment>
<dbReference type="EMBL" id="CASHTH010004210">
    <property type="protein sequence ID" value="CAI8054807.1"/>
    <property type="molecule type" value="Genomic_DNA"/>
</dbReference>
<evidence type="ECO:0000256" key="2">
    <source>
        <dbReference type="ARBA" id="ARBA00022801"/>
    </source>
</evidence>
<dbReference type="GO" id="GO:0006152">
    <property type="term" value="P:purine nucleoside catabolic process"/>
    <property type="evidence" value="ECO:0007669"/>
    <property type="project" value="TreeGrafter"/>
</dbReference>
<dbReference type="InterPro" id="IPR001910">
    <property type="entry name" value="Inosine/uridine_hydrolase_dom"/>
</dbReference>
<evidence type="ECO:0000313" key="6">
    <source>
        <dbReference type="Proteomes" id="UP001174909"/>
    </source>
</evidence>
<dbReference type="SUPFAM" id="SSF53590">
    <property type="entry name" value="Nucleoside hydrolase"/>
    <property type="match status" value="1"/>
</dbReference>
<dbReference type="InterPro" id="IPR036452">
    <property type="entry name" value="Ribo_hydro-like"/>
</dbReference>
<gene>
    <name evidence="5" type="ORF">GBAR_LOCUS29893</name>
</gene>
<comment type="caution">
    <text evidence="5">The sequence shown here is derived from an EMBL/GenBank/DDBJ whole genome shotgun (WGS) entry which is preliminary data.</text>
</comment>
<keyword evidence="2" id="KW-0378">Hydrolase</keyword>
<dbReference type="GO" id="GO:0005829">
    <property type="term" value="C:cytosol"/>
    <property type="evidence" value="ECO:0007669"/>
    <property type="project" value="TreeGrafter"/>
</dbReference>
<proteinExistence type="inferred from homology"/>
<dbReference type="InterPro" id="IPR023186">
    <property type="entry name" value="IUNH"/>
</dbReference>
<dbReference type="Pfam" id="PF01156">
    <property type="entry name" value="IU_nuc_hydro"/>
    <property type="match status" value="1"/>
</dbReference>
<keyword evidence="6" id="KW-1185">Reference proteome</keyword>
<dbReference type="AlphaFoldDB" id="A0AA35XKU4"/>
<evidence type="ECO:0000259" key="4">
    <source>
        <dbReference type="Pfam" id="PF01156"/>
    </source>
</evidence>
<accession>A0AA35XKU4</accession>
<dbReference type="Proteomes" id="UP001174909">
    <property type="component" value="Unassembled WGS sequence"/>
</dbReference>
<reference evidence="5" key="1">
    <citation type="submission" date="2023-03" db="EMBL/GenBank/DDBJ databases">
        <authorList>
            <person name="Steffen K."/>
            <person name="Cardenas P."/>
        </authorList>
    </citation>
    <scope>NUCLEOTIDE SEQUENCE</scope>
</reference>
<dbReference type="GO" id="GO:0008477">
    <property type="term" value="F:purine nucleosidase activity"/>
    <property type="evidence" value="ECO:0007669"/>
    <property type="project" value="TreeGrafter"/>
</dbReference>
<evidence type="ECO:0000256" key="3">
    <source>
        <dbReference type="ARBA" id="ARBA00023295"/>
    </source>
</evidence>
<dbReference type="Gene3D" id="3.90.245.10">
    <property type="entry name" value="Ribonucleoside hydrolase-like"/>
    <property type="match status" value="1"/>
</dbReference>
<protein>
    <submittedName>
        <fullName evidence="5">Uridine nucleosidase 1</fullName>
    </submittedName>
</protein>
<dbReference type="PANTHER" id="PTHR12304">
    <property type="entry name" value="INOSINE-URIDINE PREFERRING NUCLEOSIDE HYDROLASE"/>
    <property type="match status" value="1"/>
</dbReference>
<feature type="domain" description="Inosine/uridine-preferring nucleoside hydrolase" evidence="4">
    <location>
        <begin position="4"/>
        <end position="285"/>
    </location>
</feature>
<organism evidence="5 6">
    <name type="scientific">Geodia barretti</name>
    <name type="common">Barrett's horny sponge</name>
    <dbReference type="NCBI Taxonomy" id="519541"/>
    <lineage>
        <taxon>Eukaryota</taxon>
        <taxon>Metazoa</taxon>
        <taxon>Porifera</taxon>
        <taxon>Demospongiae</taxon>
        <taxon>Heteroscleromorpha</taxon>
        <taxon>Tetractinellida</taxon>
        <taxon>Astrophorina</taxon>
        <taxon>Geodiidae</taxon>
        <taxon>Geodia</taxon>
    </lineage>
</organism>
<keyword evidence="3" id="KW-0326">Glycosidase</keyword>
<evidence type="ECO:0000313" key="5">
    <source>
        <dbReference type="EMBL" id="CAI8054807.1"/>
    </source>
</evidence>
<dbReference type="PANTHER" id="PTHR12304:SF4">
    <property type="entry name" value="URIDINE NUCLEOSIDASE"/>
    <property type="match status" value="1"/>
</dbReference>
<sequence length="298" mass="32150">MKCIIDTDPGADDVLALIMALNSPELEILALTTVEGNARLEHTTANALRLLAYMGRSDIPVYEGESMPLEGEFHHAYEVHGTDGLTVRLPDTEVVPADGNAVDFIIETALASPGEVTLFALGPLTNVARALIREERLKDALKRVYVMGGTGGSSGNVTPYAEFNIYDDPHASNVVFGSGAPVTLLGLNITRQTSIARDDENWFTGETPGERLAARILENWFELGQGERRRFSMHDPVTIMASLRPELIRTQAATLTVETKGEHVGEITADYANGGSVDVAVEVGSEEALAFMRGLLRG</sequence>